<dbReference type="AlphaFoldDB" id="A0A060H1L7"/>
<dbReference type="PATRIC" id="fig|155920.8.peg.2851"/>
<accession>A0A060H1L7</accession>
<evidence type="ECO:0000313" key="3">
    <source>
        <dbReference type="Proteomes" id="UP000027215"/>
    </source>
</evidence>
<dbReference type="KEGG" id="xfs:D934_12115"/>
<dbReference type="PIRSF" id="PIRSF028583">
    <property type="entry name" value="UCP028583"/>
    <property type="match status" value="1"/>
</dbReference>
<proteinExistence type="predicted"/>
<dbReference type="HOGENOM" id="CLU_1244948_0_0_6"/>
<dbReference type="RefSeq" id="WP_020852290.1">
    <property type="nucleotide sequence ID" value="NZ_CP006696.1"/>
</dbReference>
<dbReference type="InterPro" id="IPR016892">
    <property type="entry name" value="UCP028583"/>
</dbReference>
<sequence>MFITNGPGDDKKREILHQYRLTPVMHTRLLQGMALRCCCGRPLEDCYYQFDATERSTGKTVAILYAGDKGCAARFFDLSEELAAALSDKPMTPLPFFDPLQGEPEEAVSGGRGNGESHGRGGMHPLNKEVVCAINLTLMCWGAFIHPGSLFSKLLEQIRQLPDRPLYDWKVKAVNTAISKGCRRLSTMLDEKRPQNPKLRRFEFPLMEACLQRFEPPPESYL</sequence>
<name>A0A060H1L7_XYLFS</name>
<evidence type="ECO:0000313" key="2">
    <source>
        <dbReference type="EMBL" id="AIC10669.1"/>
    </source>
</evidence>
<dbReference type="EMBL" id="CP006696">
    <property type="protein sequence ID" value="AIC10669.1"/>
    <property type="molecule type" value="Genomic_DNA"/>
</dbReference>
<reference evidence="2 3" key="1">
    <citation type="submission" date="2013-08" db="EMBL/GenBank/DDBJ databases">
        <authorList>
            <person name="Stouthamer R."/>
            <person name="Nunney L."/>
        </authorList>
    </citation>
    <scope>NUCLEOTIDE SEQUENCE [LARGE SCALE GENOMIC DNA]</scope>
    <source>
        <strain evidence="3">ann-1</strain>
    </source>
</reference>
<dbReference type="Proteomes" id="UP000027215">
    <property type="component" value="Chromosome"/>
</dbReference>
<gene>
    <name evidence="2" type="ORF">D934_12115</name>
</gene>
<organism evidence="2 3">
    <name type="scientific">Xylella fastidiosa subsp. sandyi Ann-1</name>
    <dbReference type="NCBI Taxonomy" id="155920"/>
    <lineage>
        <taxon>Bacteria</taxon>
        <taxon>Pseudomonadati</taxon>
        <taxon>Pseudomonadota</taxon>
        <taxon>Gammaproteobacteria</taxon>
        <taxon>Lysobacterales</taxon>
        <taxon>Lysobacteraceae</taxon>
        <taxon>Xylella</taxon>
    </lineage>
</organism>
<feature type="region of interest" description="Disordered" evidence="1">
    <location>
        <begin position="99"/>
        <end position="122"/>
    </location>
</feature>
<feature type="compositionally biased region" description="Gly residues" evidence="1">
    <location>
        <begin position="110"/>
        <end position="122"/>
    </location>
</feature>
<protein>
    <submittedName>
        <fullName evidence="2">Uncharacterized protein</fullName>
    </submittedName>
</protein>
<evidence type="ECO:0000256" key="1">
    <source>
        <dbReference type="SAM" id="MobiDB-lite"/>
    </source>
</evidence>